<dbReference type="STRING" id="1891224.BBP83_07350"/>
<dbReference type="AlphaFoldDB" id="A0A1C3CWY1"/>
<dbReference type="Proteomes" id="UP000186553">
    <property type="component" value="Unassembled WGS sequence"/>
</dbReference>
<keyword evidence="2" id="KW-1185">Reference proteome</keyword>
<evidence type="ECO:0000313" key="1">
    <source>
        <dbReference type="EMBL" id="ODA13251.1"/>
    </source>
</evidence>
<dbReference type="OrthoDB" id="6693818at2"/>
<accession>A0A1C3CWY1</accession>
<comment type="caution">
    <text evidence="1">The sequence shown here is derived from an EMBL/GenBank/DDBJ whole genome shotgun (WGS) entry which is preliminary data.</text>
</comment>
<dbReference type="EMBL" id="MBDL01000009">
    <property type="protein sequence ID" value="ODA13251.1"/>
    <property type="molecule type" value="Genomic_DNA"/>
</dbReference>
<name>A0A1C3CWY1_9GAMM</name>
<evidence type="ECO:0000313" key="2">
    <source>
        <dbReference type="Proteomes" id="UP000186553"/>
    </source>
</evidence>
<protein>
    <submittedName>
        <fullName evidence="1">Uncharacterized protein</fullName>
    </submittedName>
</protein>
<gene>
    <name evidence="1" type="ORF">BBP83_07350</name>
</gene>
<dbReference type="RefSeq" id="WP_068887416.1">
    <property type="nucleotide sequence ID" value="NZ_CBCRUU010000002.1"/>
</dbReference>
<proteinExistence type="predicted"/>
<reference evidence="1 2" key="1">
    <citation type="submission" date="2016-07" db="EMBL/GenBank/DDBJ databases">
        <title>Acinetobacter sp. ANC 4603.</title>
        <authorList>
            <person name="Radolfova-Krizova L."/>
            <person name="Nemec A."/>
        </authorList>
    </citation>
    <scope>NUCLEOTIDE SEQUENCE [LARGE SCALE GENOMIC DNA]</scope>
    <source>
        <strain evidence="1 2">ANC 4603</strain>
    </source>
</reference>
<sequence length="82" mass="9526">MRYKIIDVYQKENLKRYVAKCLKPHSPQFIVIESPQTLCLNIDIIEVNPHTAVATWATGEAISMKILQQFDHFDKTYMTNAL</sequence>
<organism evidence="1 2">
    <name type="scientific">Acinetobacter celticus</name>
    <dbReference type="NCBI Taxonomy" id="1891224"/>
    <lineage>
        <taxon>Bacteria</taxon>
        <taxon>Pseudomonadati</taxon>
        <taxon>Pseudomonadota</taxon>
        <taxon>Gammaproteobacteria</taxon>
        <taxon>Moraxellales</taxon>
        <taxon>Moraxellaceae</taxon>
        <taxon>Acinetobacter</taxon>
    </lineage>
</organism>